<protein>
    <submittedName>
        <fullName evidence="2">Cbb3-type cytochrome c oxidase subunit 3</fullName>
    </submittedName>
</protein>
<keyword evidence="1" id="KW-0812">Transmembrane</keyword>
<evidence type="ECO:0000313" key="3">
    <source>
        <dbReference type="Proteomes" id="UP001152599"/>
    </source>
</evidence>
<keyword evidence="1" id="KW-1133">Transmembrane helix</keyword>
<reference evidence="2" key="1">
    <citation type="submission" date="2022-07" db="EMBL/GenBank/DDBJ databases">
        <title>Description and genome-wide analysis of Profundicola chukchiensis gen. nov., sp. nov., marine bacteria isolated from bottom sediments of the Chukchi Sea.</title>
        <authorList>
            <person name="Romanenko L."/>
            <person name="Otstavnykh N."/>
            <person name="Kurilenko V."/>
            <person name="Eremeev V."/>
            <person name="Velansky P."/>
            <person name="Mikhailov V."/>
            <person name="Isaeva M."/>
        </authorList>
    </citation>
    <scope>NUCLEOTIDE SEQUENCE</scope>
    <source>
        <strain evidence="2">KMM 9713</strain>
    </source>
</reference>
<dbReference type="Proteomes" id="UP001152599">
    <property type="component" value="Unassembled WGS sequence"/>
</dbReference>
<gene>
    <name evidence="2" type="ORF">NMK71_02480</name>
</gene>
<keyword evidence="1" id="KW-0472">Membrane</keyword>
<dbReference type="EMBL" id="JANCMU010000001">
    <property type="protein sequence ID" value="MDG4945268.1"/>
    <property type="molecule type" value="Genomic_DNA"/>
</dbReference>
<keyword evidence="3" id="KW-1185">Reference proteome</keyword>
<organism evidence="2 3">
    <name type="scientific">Profundicola chukchiensis</name>
    <dbReference type="NCBI Taxonomy" id="2961959"/>
    <lineage>
        <taxon>Bacteria</taxon>
        <taxon>Pseudomonadati</taxon>
        <taxon>Bacteroidota</taxon>
        <taxon>Flavobacteriia</taxon>
        <taxon>Flavobacteriales</taxon>
        <taxon>Weeksellaceae</taxon>
        <taxon>Profundicola</taxon>
    </lineage>
</organism>
<evidence type="ECO:0000313" key="2">
    <source>
        <dbReference type="EMBL" id="MDG4945268.1"/>
    </source>
</evidence>
<proteinExistence type="predicted"/>
<name>A0A9X4RTQ0_9FLAO</name>
<comment type="caution">
    <text evidence="2">The sequence shown here is derived from an EMBL/GenBank/DDBJ whole genome shotgun (WGS) entry which is preliminary data.</text>
</comment>
<evidence type="ECO:0000256" key="1">
    <source>
        <dbReference type="SAM" id="Phobius"/>
    </source>
</evidence>
<dbReference type="AlphaFoldDB" id="A0A9X4RTQ0"/>
<sequence length="60" mass="7156">MLKYFKEHFWQFEHADVIQTVILIASVLFFVGLVYVVLNKPKNHYKETSELPLDDEDPLF</sequence>
<accession>A0A9X4RTQ0</accession>
<feature type="transmembrane region" description="Helical" evidence="1">
    <location>
        <begin position="20"/>
        <end position="38"/>
    </location>
</feature>
<dbReference type="RefSeq" id="WP_304416725.1">
    <property type="nucleotide sequence ID" value="NZ_JANAIE010000003.1"/>
</dbReference>